<sequence length="173" mass="19126">MTSILVSSAPAGSTRIPRLPKSTSRTFDSQSLPGGGLCWIVPYSKPTQRSRPVFERPVKLEDIDPTESNIVRLARLRELLYSVGRSSILCDDISDDQQNIPIWSVFSLLLISKENKTEASTIAYNPIIMSIPTDYSTIYTTLLRAKEVATSLGQSHIPVVFDMGLLTKALEIV</sequence>
<reference evidence="2" key="2">
    <citation type="submission" date="2020-11" db="EMBL/GenBank/DDBJ databases">
        <authorList>
            <person name="McCartney M.A."/>
            <person name="Auch B."/>
            <person name="Kono T."/>
            <person name="Mallez S."/>
            <person name="Becker A."/>
            <person name="Gohl D.M."/>
            <person name="Silverstein K.A.T."/>
            <person name="Koren S."/>
            <person name="Bechman K.B."/>
            <person name="Herman A."/>
            <person name="Abrahante J.E."/>
            <person name="Garbe J."/>
        </authorList>
    </citation>
    <scope>NUCLEOTIDE SEQUENCE</scope>
    <source>
        <strain evidence="2">Duluth1</strain>
        <tissue evidence="2">Whole animal</tissue>
    </source>
</reference>
<reference evidence="2" key="1">
    <citation type="journal article" date="2019" name="bioRxiv">
        <title>The Genome of the Zebra Mussel, Dreissena polymorpha: A Resource for Invasive Species Research.</title>
        <authorList>
            <person name="McCartney M.A."/>
            <person name="Auch B."/>
            <person name="Kono T."/>
            <person name="Mallez S."/>
            <person name="Zhang Y."/>
            <person name="Obille A."/>
            <person name="Becker A."/>
            <person name="Abrahante J.E."/>
            <person name="Garbe J."/>
            <person name="Badalamenti J.P."/>
            <person name="Herman A."/>
            <person name="Mangelson H."/>
            <person name="Liachko I."/>
            <person name="Sullivan S."/>
            <person name="Sone E.D."/>
            <person name="Koren S."/>
            <person name="Silverstein K.A.T."/>
            <person name="Beckman K.B."/>
            <person name="Gohl D.M."/>
        </authorList>
    </citation>
    <scope>NUCLEOTIDE SEQUENCE</scope>
    <source>
        <strain evidence="2">Duluth1</strain>
        <tissue evidence="2">Whole animal</tissue>
    </source>
</reference>
<evidence type="ECO:0000313" key="2">
    <source>
        <dbReference type="EMBL" id="KAH3820280.1"/>
    </source>
</evidence>
<dbReference type="Proteomes" id="UP000828390">
    <property type="component" value="Unassembled WGS sequence"/>
</dbReference>
<accession>A0A9D4JQ07</accession>
<gene>
    <name evidence="2" type="ORF">DPMN_122026</name>
</gene>
<dbReference type="EMBL" id="JAIWYP010000005">
    <property type="protein sequence ID" value="KAH3820280.1"/>
    <property type="molecule type" value="Genomic_DNA"/>
</dbReference>
<name>A0A9D4JQ07_DREPO</name>
<keyword evidence="3" id="KW-1185">Reference proteome</keyword>
<dbReference type="AlphaFoldDB" id="A0A9D4JQ07"/>
<evidence type="ECO:0000256" key="1">
    <source>
        <dbReference type="SAM" id="MobiDB-lite"/>
    </source>
</evidence>
<protein>
    <submittedName>
        <fullName evidence="2">Uncharacterized protein</fullName>
    </submittedName>
</protein>
<feature type="region of interest" description="Disordered" evidence="1">
    <location>
        <begin position="1"/>
        <end position="30"/>
    </location>
</feature>
<feature type="compositionally biased region" description="Polar residues" evidence="1">
    <location>
        <begin position="21"/>
        <end position="30"/>
    </location>
</feature>
<proteinExistence type="predicted"/>
<comment type="caution">
    <text evidence="2">The sequence shown here is derived from an EMBL/GenBank/DDBJ whole genome shotgun (WGS) entry which is preliminary data.</text>
</comment>
<evidence type="ECO:0000313" key="3">
    <source>
        <dbReference type="Proteomes" id="UP000828390"/>
    </source>
</evidence>
<organism evidence="2 3">
    <name type="scientific">Dreissena polymorpha</name>
    <name type="common">Zebra mussel</name>
    <name type="synonym">Mytilus polymorpha</name>
    <dbReference type="NCBI Taxonomy" id="45954"/>
    <lineage>
        <taxon>Eukaryota</taxon>
        <taxon>Metazoa</taxon>
        <taxon>Spiralia</taxon>
        <taxon>Lophotrochozoa</taxon>
        <taxon>Mollusca</taxon>
        <taxon>Bivalvia</taxon>
        <taxon>Autobranchia</taxon>
        <taxon>Heteroconchia</taxon>
        <taxon>Euheterodonta</taxon>
        <taxon>Imparidentia</taxon>
        <taxon>Neoheterodontei</taxon>
        <taxon>Myida</taxon>
        <taxon>Dreissenoidea</taxon>
        <taxon>Dreissenidae</taxon>
        <taxon>Dreissena</taxon>
    </lineage>
</organism>